<evidence type="ECO:0000256" key="3">
    <source>
        <dbReference type="ARBA" id="ARBA00022723"/>
    </source>
</evidence>
<keyword evidence="2" id="KW-0349">Heme</keyword>
<protein>
    <submittedName>
        <fullName evidence="5">Globin</fullName>
    </submittedName>
</protein>
<evidence type="ECO:0000256" key="1">
    <source>
        <dbReference type="ARBA" id="ARBA00022448"/>
    </source>
</evidence>
<evidence type="ECO:0000313" key="6">
    <source>
        <dbReference type="Proteomes" id="UP001447842"/>
    </source>
</evidence>
<dbReference type="InterPro" id="IPR001486">
    <property type="entry name" value="Hemoglobin_trunc"/>
</dbReference>
<name>A0ABZ3H9K9_9BACT</name>
<dbReference type="Proteomes" id="UP001447842">
    <property type="component" value="Chromosome"/>
</dbReference>
<dbReference type="RefSeq" id="WP_345970243.1">
    <property type="nucleotide sequence ID" value="NZ_CP147920.1"/>
</dbReference>
<organism evidence="5 6">
    <name type="scientific">Sulfurimonas diazotrophicus</name>
    <dbReference type="NCBI Taxonomy" id="3131939"/>
    <lineage>
        <taxon>Bacteria</taxon>
        <taxon>Pseudomonadati</taxon>
        <taxon>Campylobacterota</taxon>
        <taxon>Epsilonproteobacteria</taxon>
        <taxon>Campylobacterales</taxon>
        <taxon>Sulfurimonadaceae</taxon>
        <taxon>Sulfurimonas</taxon>
    </lineage>
</organism>
<evidence type="ECO:0000256" key="4">
    <source>
        <dbReference type="ARBA" id="ARBA00023004"/>
    </source>
</evidence>
<dbReference type="EMBL" id="CP147920">
    <property type="protein sequence ID" value="XAU15168.1"/>
    <property type="molecule type" value="Genomic_DNA"/>
</dbReference>
<keyword evidence="1" id="KW-0813">Transport</keyword>
<dbReference type="InterPro" id="IPR012292">
    <property type="entry name" value="Globin/Proto"/>
</dbReference>
<dbReference type="SUPFAM" id="SSF46458">
    <property type="entry name" value="Globin-like"/>
    <property type="match status" value="1"/>
</dbReference>
<keyword evidence="4" id="KW-0408">Iron</keyword>
<proteinExistence type="predicted"/>
<dbReference type="Pfam" id="PF01152">
    <property type="entry name" value="Bac_globin"/>
    <property type="match status" value="1"/>
</dbReference>
<dbReference type="Gene3D" id="1.10.490.10">
    <property type="entry name" value="Globins"/>
    <property type="match status" value="1"/>
</dbReference>
<accession>A0ABZ3H9K9</accession>
<gene>
    <name evidence="5" type="ORF">WCY31_00345</name>
</gene>
<dbReference type="InterPro" id="IPR009050">
    <property type="entry name" value="Globin-like_sf"/>
</dbReference>
<evidence type="ECO:0000256" key="2">
    <source>
        <dbReference type="ARBA" id="ARBA00022617"/>
    </source>
</evidence>
<keyword evidence="3" id="KW-0479">Metal-binding</keyword>
<keyword evidence="6" id="KW-1185">Reference proteome</keyword>
<sequence length="190" mass="21623">MNVFTEKGTAIHGFNQCGTRPFEGAGAAPRTVDPKIDFVYPEVTFPSDALYRAWGEDNIRDLVRYHHGLLRKTVLGEMFPDDDDAFAAATEKAADFFVEALGGAKAFSDAHGHPALRMRHLHLIVDEKARDIWLMMYRKAMAERAMPAEHAREFWEWIEALSIRMINRRTTVTPITRYPYEPLAGRKAAE</sequence>
<evidence type="ECO:0000313" key="5">
    <source>
        <dbReference type="EMBL" id="XAU15168.1"/>
    </source>
</evidence>
<reference evidence="5 6" key="1">
    <citation type="submission" date="2024-03" db="EMBL/GenBank/DDBJ databases">
        <title>Sulfurimonas sp. HSL3-1.</title>
        <authorList>
            <person name="Wang S."/>
        </authorList>
    </citation>
    <scope>NUCLEOTIDE SEQUENCE [LARGE SCALE GENOMIC DNA]</scope>
    <source>
        <strain evidence="5 6">HSL3-1</strain>
    </source>
</reference>